<dbReference type="OrthoDB" id="7159274at2"/>
<protein>
    <submittedName>
        <fullName evidence="1">Sarcosine oxidase subunit delta</fullName>
    </submittedName>
</protein>
<dbReference type="Proteomes" id="UP000239724">
    <property type="component" value="Unassembled WGS sequence"/>
</dbReference>
<dbReference type="RefSeq" id="WP_104517794.1">
    <property type="nucleotide sequence ID" value="NZ_NHRY01000059.1"/>
</dbReference>
<reference evidence="1 2" key="1">
    <citation type="journal article" date="2018" name="Arch. Microbiol.">
        <title>New insights into the metabolic potential of the phototrophic purple bacterium Rhodopila globiformis DSM 161(T) from its draft genome sequence and evidence for a vanadium-dependent nitrogenase.</title>
        <authorList>
            <person name="Imhoff J.F."/>
            <person name="Rahn T."/>
            <person name="Kunzel S."/>
            <person name="Neulinger S.C."/>
        </authorList>
    </citation>
    <scope>NUCLEOTIDE SEQUENCE [LARGE SCALE GENOMIC DNA]</scope>
    <source>
        <strain evidence="1 2">DSM 161</strain>
    </source>
</reference>
<keyword evidence="2" id="KW-1185">Reference proteome</keyword>
<dbReference type="Pfam" id="PF04267">
    <property type="entry name" value="SoxD"/>
    <property type="match status" value="1"/>
</dbReference>
<sequence length="90" mass="10383">MLLIPCPWCGPRPENEFRYGGQAHIVRPARPEAVDDDVWAAYLFLRDNPRGRHAERWRHVHGCGRFFNCVRDTVSDRIAASYKPNEAPPP</sequence>
<accession>A0A2S6NLK5</accession>
<dbReference type="InterPro" id="IPR038561">
    <property type="entry name" value="SoxD_sf"/>
</dbReference>
<dbReference type="InterPro" id="IPR006279">
    <property type="entry name" value="SoxD"/>
</dbReference>
<dbReference type="AlphaFoldDB" id="A0A2S6NLK5"/>
<dbReference type="Gene3D" id="3.30.2270.10">
    <property type="entry name" value="Folate-binding superfamily"/>
    <property type="match status" value="1"/>
</dbReference>
<proteinExistence type="predicted"/>
<evidence type="ECO:0000313" key="1">
    <source>
        <dbReference type="EMBL" id="PPQ36299.1"/>
    </source>
</evidence>
<dbReference type="EMBL" id="NHRY01000059">
    <property type="protein sequence ID" value="PPQ36299.1"/>
    <property type="molecule type" value="Genomic_DNA"/>
</dbReference>
<dbReference type="NCBIfam" id="TIGR01374">
    <property type="entry name" value="soxD"/>
    <property type="match status" value="1"/>
</dbReference>
<organism evidence="1 2">
    <name type="scientific">Rhodopila globiformis</name>
    <name type="common">Rhodopseudomonas globiformis</name>
    <dbReference type="NCBI Taxonomy" id="1071"/>
    <lineage>
        <taxon>Bacteria</taxon>
        <taxon>Pseudomonadati</taxon>
        <taxon>Pseudomonadota</taxon>
        <taxon>Alphaproteobacteria</taxon>
        <taxon>Acetobacterales</taxon>
        <taxon>Acetobacteraceae</taxon>
        <taxon>Rhodopila</taxon>
    </lineage>
</organism>
<dbReference type="GO" id="GO:0046653">
    <property type="term" value="P:tetrahydrofolate metabolic process"/>
    <property type="evidence" value="ECO:0007669"/>
    <property type="project" value="InterPro"/>
</dbReference>
<gene>
    <name evidence="1" type="ORF">CCS01_05240</name>
</gene>
<dbReference type="GO" id="GO:0008115">
    <property type="term" value="F:sarcosine oxidase activity"/>
    <property type="evidence" value="ECO:0007669"/>
    <property type="project" value="InterPro"/>
</dbReference>
<evidence type="ECO:0000313" key="2">
    <source>
        <dbReference type="Proteomes" id="UP000239724"/>
    </source>
</evidence>
<name>A0A2S6NLK5_RHOGL</name>
<comment type="caution">
    <text evidence="1">The sequence shown here is derived from an EMBL/GenBank/DDBJ whole genome shotgun (WGS) entry which is preliminary data.</text>
</comment>